<organism evidence="3">
    <name type="scientific">Strongyloides ratti</name>
    <name type="common">Parasitic roundworm</name>
    <dbReference type="NCBI Taxonomy" id="34506"/>
    <lineage>
        <taxon>Eukaryota</taxon>
        <taxon>Metazoa</taxon>
        <taxon>Ecdysozoa</taxon>
        <taxon>Nematoda</taxon>
        <taxon>Chromadorea</taxon>
        <taxon>Rhabditida</taxon>
        <taxon>Tylenchina</taxon>
        <taxon>Panagrolaimomorpha</taxon>
        <taxon>Strongyloidoidea</taxon>
        <taxon>Strongyloididae</taxon>
        <taxon>Strongyloides</taxon>
    </lineage>
</organism>
<keyword evidence="2" id="KW-0732">Signal</keyword>
<reference evidence="3 4" key="1">
    <citation type="submission" date="2014-09" db="EMBL/GenBank/DDBJ databases">
        <authorList>
            <person name="Martin A.A."/>
        </authorList>
    </citation>
    <scope>NUCLEOTIDE SEQUENCE</scope>
    <source>
        <strain evidence="4">ED321</strain>
        <strain evidence="3">ED321 Heterogonic</strain>
    </source>
</reference>
<dbReference type="WBParaSite" id="SRAE_2000461200.1">
    <property type="protein sequence ID" value="SRAE_2000461200.1"/>
    <property type="gene ID" value="WBGene00264844"/>
</dbReference>
<evidence type="ECO:0000313" key="5">
    <source>
        <dbReference type="WBParaSite" id="SRAE_2000461200.1"/>
    </source>
</evidence>
<feature type="signal peptide" evidence="2">
    <location>
        <begin position="1"/>
        <end position="19"/>
    </location>
</feature>
<feature type="chain" id="PRO_5015031141" evidence="2">
    <location>
        <begin position="20"/>
        <end position="211"/>
    </location>
</feature>
<dbReference type="EMBL" id="LN609529">
    <property type="protein sequence ID" value="CEF69966.1"/>
    <property type="molecule type" value="Genomic_DNA"/>
</dbReference>
<proteinExistence type="predicted"/>
<dbReference type="Proteomes" id="UP000035682">
    <property type="component" value="Unplaced"/>
</dbReference>
<accession>A0A090LQU8</accession>
<dbReference type="RefSeq" id="XP_024509165.1">
    <property type="nucleotide sequence ID" value="XM_024643502.1"/>
</dbReference>
<dbReference type="AlphaFoldDB" id="A0A090LQU8"/>
<reference evidence="5" key="2">
    <citation type="submission" date="2020-12" db="UniProtKB">
        <authorList>
            <consortium name="WormBaseParasite"/>
        </authorList>
    </citation>
    <scope>IDENTIFICATION</scope>
</reference>
<sequence length="211" mass="24782">MIKIIINLIVVIIINNLLSISDEYNIRENSLIDGNNIYQKDDNLLIIKRDKKSSKSKKKSTTKKKPKTTTTEPITYDYYDDDSDEEDYAYYSSIDHYEKYNKKAGIMHKCHIEAVKERIRIEKEEKEGSKNKTTTNKPKESSSSEEIIDSFDSSLTSIENDYLDDILKNNKYKFGYKLTILNLRFNFHLFKVRYEYNVTHGLPLSTFIDTL</sequence>
<evidence type="ECO:0000256" key="1">
    <source>
        <dbReference type="SAM" id="MobiDB-lite"/>
    </source>
</evidence>
<dbReference type="WormBase" id="SRAE_2000461200">
    <property type="protein sequence ID" value="SRP01694"/>
    <property type="gene ID" value="WBGene00264844"/>
</dbReference>
<keyword evidence="4" id="KW-1185">Reference proteome</keyword>
<evidence type="ECO:0000313" key="3">
    <source>
        <dbReference type="EMBL" id="CEF69966.1"/>
    </source>
</evidence>
<gene>
    <name evidence="3 5 6" type="ORF">SRAE_2000461200</name>
</gene>
<evidence type="ECO:0000256" key="2">
    <source>
        <dbReference type="SAM" id="SignalP"/>
    </source>
</evidence>
<evidence type="ECO:0000313" key="4">
    <source>
        <dbReference type="Proteomes" id="UP000035682"/>
    </source>
</evidence>
<name>A0A090LQU8_STRRB</name>
<protein>
    <submittedName>
        <fullName evidence="3 5">Uncharacterized protein</fullName>
    </submittedName>
</protein>
<dbReference type="CTD" id="36382337"/>
<dbReference type="GeneID" id="36382337"/>
<evidence type="ECO:0000313" key="6">
    <source>
        <dbReference type="WormBase" id="SRAE_2000461200"/>
    </source>
</evidence>
<feature type="region of interest" description="Disordered" evidence="1">
    <location>
        <begin position="123"/>
        <end position="146"/>
    </location>
</feature>